<keyword evidence="1" id="KW-0812">Transmembrane</keyword>
<dbReference type="Proteomes" id="UP001321861">
    <property type="component" value="Chromosome"/>
</dbReference>
<feature type="transmembrane region" description="Helical" evidence="1">
    <location>
        <begin position="313"/>
        <end position="330"/>
    </location>
</feature>
<dbReference type="PANTHER" id="PTHR38454">
    <property type="entry name" value="INTEGRAL MEMBRANE PROTEIN-RELATED"/>
    <property type="match status" value="1"/>
</dbReference>
<evidence type="ECO:0000313" key="3">
    <source>
        <dbReference type="Proteomes" id="UP001321861"/>
    </source>
</evidence>
<dbReference type="Pfam" id="PF09586">
    <property type="entry name" value="YfhO"/>
    <property type="match status" value="1"/>
</dbReference>
<reference evidence="2 3" key="1">
    <citation type="journal article" date="2023" name="Microbiol. Spectr.">
        <title>Symbiosis of Carpenter Bees with Uncharacterized Lactic Acid Bacteria Showing NAD Auxotrophy.</title>
        <authorList>
            <person name="Kawasaki S."/>
            <person name="Ozawa K."/>
            <person name="Mori T."/>
            <person name="Yamamoto A."/>
            <person name="Ito M."/>
            <person name="Ohkuma M."/>
            <person name="Sakamoto M."/>
            <person name="Matsutani M."/>
        </authorList>
    </citation>
    <scope>NUCLEOTIDE SEQUENCE [LARGE SCALE GENOMIC DNA]</scope>
    <source>
        <strain evidence="2 3">XA3</strain>
    </source>
</reference>
<evidence type="ECO:0000256" key="1">
    <source>
        <dbReference type="SAM" id="Phobius"/>
    </source>
</evidence>
<feature type="transmembrane region" description="Helical" evidence="1">
    <location>
        <begin position="844"/>
        <end position="865"/>
    </location>
</feature>
<feature type="transmembrane region" description="Helical" evidence="1">
    <location>
        <begin position="365"/>
        <end position="385"/>
    </location>
</feature>
<feature type="transmembrane region" description="Helical" evidence="1">
    <location>
        <begin position="392"/>
        <end position="411"/>
    </location>
</feature>
<dbReference type="PANTHER" id="PTHR38454:SF1">
    <property type="entry name" value="INTEGRAL MEMBRANE PROTEIN"/>
    <property type="match status" value="1"/>
</dbReference>
<organism evidence="2 3">
    <name type="scientific">Xylocopilactobacillus apicola</name>
    <dbReference type="NCBI Taxonomy" id="2932184"/>
    <lineage>
        <taxon>Bacteria</taxon>
        <taxon>Bacillati</taxon>
        <taxon>Bacillota</taxon>
        <taxon>Bacilli</taxon>
        <taxon>Lactobacillales</taxon>
        <taxon>Lactobacillaceae</taxon>
        <taxon>Xylocopilactobacillus</taxon>
    </lineage>
</organism>
<sequence length="875" mass="99451">MWSGDGIAQHYPALVQVHQDFQNLLFHGKPLAMWQWKVGLGQDYLQTFSYYVLGDPFFYPSILVPEAWLPDYYSIMVIVRLYLAGLAFVFAAKRLIKVRNVPIALGAIVYIFSGYSAYSVFSHPFFVNPLIIFPLLIIAVQKAVQNKSIFPLIVMVAVTLLVNFYFAYILAVGAIVYWLIELVRHREYRQWKIFLRTFLAALTGFLISACLFIPSLYFLVNSARTAGNVANGIHIYPLAYYLSLPATMLVPRVSTGFWFRGGFMSLGLLGVIYIGRNYRKYRTLTATFGIGVICMLVPFLCGVLNGMSSPSNRWLLLLQLPLGLSAAFLLDHVSELTKKDFQCLMIAGGVIAVSLLLTLDTEHWFRDLTILAFGYFLTAIILFIFRKSERKITAITSILVIFNAAAIFLSVEPYGKNRTNNLMSKSEVLSLVKRQRGYQNADDQRDFSRTYIDTQLPGYTYHPSLPILSSLNSFETYWSLEGDNVYQFMHDLGVSNSIPNDVTGNGDLRDVLFNYLGVDKLWLNESQTIVPNSYQKDENRDYNNQKFYHSDSAFPLFYFPKYVMSSKTYQALSPTQKEASLLDSVEVAGGKEESSMAKKVRVVPFDNFKGFTTKTPTQLENQSPYAQVVLPFDADKSLEDKEIHLEFSNIDYQTFKFGELWNTAIKDHETDDTYKYRWLVTNYLKIGRIKPGYIMSASYLDRTNSFKQLSPKRLSGYELRDKVALNLGPAENTDKDQKILLNVDTLAHYSFDLKAVAGPSSKEIKKSTQEIKRNSQENIKFDLERDQIKVNVKNPVKKVIASTVPYSKGWRINHGKIVKVNGAFIGIELEKGQKDYKLTYRTPGLLLGLIMSAVGLIIALAWWGIKLKTSDSYVN</sequence>
<dbReference type="KEGG" id="xap:XA3_01640"/>
<name>A0AAU9DV37_9LACO</name>
<feature type="transmembrane region" description="Helical" evidence="1">
    <location>
        <begin position="121"/>
        <end position="140"/>
    </location>
</feature>
<dbReference type="AlphaFoldDB" id="A0AAU9DV37"/>
<keyword evidence="1" id="KW-0472">Membrane</keyword>
<evidence type="ECO:0000313" key="2">
    <source>
        <dbReference type="EMBL" id="BDR57723.1"/>
    </source>
</evidence>
<accession>A0AAU9DV37</accession>
<feature type="transmembrane region" description="Helical" evidence="1">
    <location>
        <begin position="342"/>
        <end position="359"/>
    </location>
</feature>
<feature type="transmembrane region" description="Helical" evidence="1">
    <location>
        <begin position="72"/>
        <end position="91"/>
    </location>
</feature>
<protein>
    <recommendedName>
        <fullName evidence="4">YfhO family protein</fullName>
    </recommendedName>
</protein>
<dbReference type="EMBL" id="AP026802">
    <property type="protein sequence ID" value="BDR57723.1"/>
    <property type="molecule type" value="Genomic_DNA"/>
</dbReference>
<proteinExistence type="predicted"/>
<feature type="transmembrane region" description="Helical" evidence="1">
    <location>
        <begin position="198"/>
        <end position="220"/>
    </location>
</feature>
<dbReference type="InterPro" id="IPR018580">
    <property type="entry name" value="Uncharacterised_YfhO"/>
</dbReference>
<keyword evidence="3" id="KW-1185">Reference proteome</keyword>
<feature type="transmembrane region" description="Helical" evidence="1">
    <location>
        <begin position="257"/>
        <end position="274"/>
    </location>
</feature>
<feature type="transmembrane region" description="Helical" evidence="1">
    <location>
        <begin position="98"/>
        <end position="115"/>
    </location>
</feature>
<feature type="transmembrane region" description="Helical" evidence="1">
    <location>
        <begin position="286"/>
        <end position="307"/>
    </location>
</feature>
<evidence type="ECO:0008006" key="4">
    <source>
        <dbReference type="Google" id="ProtNLM"/>
    </source>
</evidence>
<feature type="transmembrane region" description="Helical" evidence="1">
    <location>
        <begin position="152"/>
        <end position="178"/>
    </location>
</feature>
<keyword evidence="1" id="KW-1133">Transmembrane helix</keyword>
<feature type="transmembrane region" description="Helical" evidence="1">
    <location>
        <begin position="232"/>
        <end position="251"/>
    </location>
</feature>
<gene>
    <name evidence="2" type="ORF">XA3_01640</name>
</gene>